<keyword evidence="1" id="KW-0812">Transmembrane</keyword>
<dbReference type="EMBL" id="CP101412">
    <property type="protein sequence ID" value="WBB31591.1"/>
    <property type="molecule type" value="Genomic_DNA"/>
</dbReference>
<gene>
    <name evidence="2" type="ORF">HXM94_02505</name>
    <name evidence="3" type="ORF">NM222_03675</name>
</gene>
<accession>A0A3B7DGV9</accession>
<keyword evidence="1" id="KW-0472">Membrane</keyword>
<dbReference type="RefSeq" id="WP_118058858.1">
    <property type="nucleotide sequence ID" value="NZ_BHYQ01000003.1"/>
</dbReference>
<dbReference type="AlphaFoldDB" id="A0A3B7DGV9"/>
<reference evidence="2" key="1">
    <citation type="submission" date="2020-04" db="EMBL/GenBank/DDBJ databases">
        <title>Deep metagenomics examines the oral microbiome during advanced dental caries in children, revealing novel taxa and co-occurrences with host molecules.</title>
        <authorList>
            <person name="Baker J.L."/>
            <person name="Morton J.T."/>
            <person name="Dinis M."/>
            <person name="Alvarez R."/>
            <person name="Tran N.C."/>
            <person name="Knight R."/>
            <person name="Edlund A."/>
        </authorList>
    </citation>
    <scope>NUCLEOTIDE SEQUENCE</scope>
    <source>
        <strain evidence="2">JCVI_23_bin.11</strain>
    </source>
</reference>
<feature type="transmembrane region" description="Helical" evidence="1">
    <location>
        <begin position="6"/>
        <end position="31"/>
    </location>
</feature>
<evidence type="ECO:0000313" key="4">
    <source>
        <dbReference type="Proteomes" id="UP000758611"/>
    </source>
</evidence>
<evidence type="ECO:0000313" key="2">
    <source>
        <dbReference type="EMBL" id="MBF1306652.1"/>
    </source>
</evidence>
<sequence>MNIDFNVIFMTFLIIILVSIQYTLNKILIILKEIKDSEKKKLELRKNKNDKKVPKEDYFDEQKRGY</sequence>
<dbReference type="Proteomes" id="UP001210690">
    <property type="component" value="Chromosome"/>
</dbReference>
<proteinExistence type="predicted"/>
<dbReference type="EMBL" id="JABZRE010000005">
    <property type="protein sequence ID" value="MBF1306652.1"/>
    <property type="molecule type" value="Genomic_DNA"/>
</dbReference>
<evidence type="ECO:0000256" key="1">
    <source>
        <dbReference type="SAM" id="Phobius"/>
    </source>
</evidence>
<keyword evidence="1" id="KW-1133">Transmembrane helix</keyword>
<name>A0A3B7DGV9_9FIRM</name>
<reference evidence="3" key="2">
    <citation type="submission" date="2022-07" db="EMBL/GenBank/DDBJ databases">
        <title>Parvimonas micra travels from the subgingival sulcus of the human oral cavity to the colorectal adenocarcinoma.</title>
        <authorList>
            <person name="Conde-Perez K."/>
            <person name="Buetas E."/>
            <person name="Aja-Macaya P."/>
            <person name="Martin-De Arribas E."/>
            <person name="Iglesias-Corras I."/>
            <person name="Trigo-Tasende N."/>
            <person name="Nasser-Ali M."/>
            <person name="Estevez L.S."/>
            <person name="Rumbo-Feal S."/>
            <person name="Otero-Alen B."/>
            <person name="Noguera J.F."/>
            <person name="Concha A."/>
            <person name="Pardinas-Lopez S."/>
            <person name="Carda-Dieguez M."/>
            <person name="Gomez-Randulfe I."/>
            <person name="Martinez-Lago N."/>
            <person name="Ladra S."/>
            <person name="Aparicio L.A."/>
            <person name="Bou G."/>
            <person name="Mira A."/>
            <person name="Vallejo J.A."/>
            <person name="Poza M."/>
        </authorList>
    </citation>
    <scope>NUCLEOTIDE SEQUENCE</scope>
    <source>
        <strain evidence="3">PM102KC-G-1</strain>
    </source>
</reference>
<protein>
    <submittedName>
        <fullName evidence="2">Uncharacterized protein</fullName>
    </submittedName>
</protein>
<dbReference type="Proteomes" id="UP000758611">
    <property type="component" value="Unassembled WGS sequence"/>
</dbReference>
<evidence type="ECO:0000313" key="3">
    <source>
        <dbReference type="EMBL" id="WBB31591.1"/>
    </source>
</evidence>
<organism evidence="2 4">
    <name type="scientific">Parvimonas micra</name>
    <dbReference type="NCBI Taxonomy" id="33033"/>
    <lineage>
        <taxon>Bacteria</taxon>
        <taxon>Bacillati</taxon>
        <taxon>Bacillota</taxon>
        <taxon>Tissierellia</taxon>
        <taxon>Tissierellales</taxon>
        <taxon>Peptoniphilaceae</taxon>
        <taxon>Parvimonas</taxon>
    </lineage>
</organism>